<feature type="transmembrane region" description="Helical" evidence="8">
    <location>
        <begin position="137"/>
        <end position="156"/>
    </location>
</feature>
<proteinExistence type="predicted"/>
<evidence type="ECO:0000256" key="8">
    <source>
        <dbReference type="SAM" id="Phobius"/>
    </source>
</evidence>
<comment type="subcellular location">
    <subcellularLocation>
        <location evidence="1">Cell membrane</location>
        <topology evidence="1">Multi-pass membrane protein</topology>
    </subcellularLocation>
</comment>
<keyword evidence="10" id="KW-1185">Reference proteome</keyword>
<keyword evidence="4 8" id="KW-0812">Transmembrane</keyword>
<dbReference type="RefSeq" id="WP_166010063.1">
    <property type="nucleotide sequence ID" value="NZ_CP049801.1"/>
</dbReference>
<feature type="transmembrane region" description="Helical" evidence="8">
    <location>
        <begin position="197"/>
        <end position="219"/>
    </location>
</feature>
<keyword evidence="7 8" id="KW-0472">Membrane</keyword>
<evidence type="ECO:0000256" key="7">
    <source>
        <dbReference type="ARBA" id="ARBA00023136"/>
    </source>
</evidence>
<dbReference type="Pfam" id="PF02386">
    <property type="entry name" value="TrkH"/>
    <property type="match status" value="1"/>
</dbReference>
<accession>A0A6G8RZW0</accession>
<keyword evidence="6" id="KW-0406">Ion transport</keyword>
<evidence type="ECO:0000313" key="10">
    <source>
        <dbReference type="Proteomes" id="UP000502297"/>
    </source>
</evidence>
<feature type="transmembrane region" description="Helical" evidence="8">
    <location>
        <begin position="82"/>
        <end position="104"/>
    </location>
</feature>
<feature type="transmembrane region" description="Helical" evidence="8">
    <location>
        <begin position="411"/>
        <end position="433"/>
    </location>
</feature>
<dbReference type="EMBL" id="CP049801">
    <property type="protein sequence ID" value="QIO07479.1"/>
    <property type="molecule type" value="Genomic_DNA"/>
</dbReference>
<evidence type="ECO:0000256" key="1">
    <source>
        <dbReference type="ARBA" id="ARBA00004651"/>
    </source>
</evidence>
<dbReference type="AlphaFoldDB" id="A0A6G8RZW0"/>
<keyword evidence="2" id="KW-0813">Transport</keyword>
<dbReference type="GO" id="GO:0008324">
    <property type="term" value="F:monoatomic cation transmembrane transporter activity"/>
    <property type="evidence" value="ECO:0007669"/>
    <property type="project" value="InterPro"/>
</dbReference>
<feature type="transmembrane region" description="Helical" evidence="8">
    <location>
        <begin position="163"/>
        <end position="185"/>
    </location>
</feature>
<dbReference type="GO" id="GO:0005886">
    <property type="term" value="C:plasma membrane"/>
    <property type="evidence" value="ECO:0007669"/>
    <property type="project" value="UniProtKB-SubCell"/>
</dbReference>
<evidence type="ECO:0000256" key="4">
    <source>
        <dbReference type="ARBA" id="ARBA00022692"/>
    </source>
</evidence>
<reference evidence="9 10" key="1">
    <citation type="submission" date="2020-03" db="EMBL/GenBank/DDBJ databases">
        <authorList>
            <person name="Zhu W."/>
        </authorList>
    </citation>
    <scope>NUCLEOTIDE SEQUENCE [LARGE SCALE GENOMIC DNA]</scope>
    <source>
        <strain evidence="9 10">323-1</strain>
    </source>
</reference>
<feature type="transmembrane region" description="Helical" evidence="8">
    <location>
        <begin position="231"/>
        <end position="253"/>
    </location>
</feature>
<keyword evidence="3" id="KW-1003">Cell membrane</keyword>
<sequence length="450" mass="48951">MKFYRKKLLNKKSNSINLSPPSLLALGFLSFIVLGTILLKLPFSHEGDLTWIQAMFTATSAVTITGLSVVNVGEAYTTVGQFIIMLLIQCGGLGFMTFAILAAMSLSPKIGLKQQVMAQETIGQTSLARATFTVKAVLLYSLFFEAIGTAILTLAWMQEYPFLDALFFAAFYSISAFNNGGFSLFPNSLMSFSDQYLITFTISLLYIIGGIGFVVLMDIKRNFSWKKLSTNSKLILSTIAGLNLFAFIVIWSIEASNPLTLAPMSIGDQALNAWFHATVPRSSGFNSLEMSNMRDPATLVTMLLMFIGGGSLSTAGGIKVGTFIIVVLSVITFLRRSDEVTVFKHSIPASATYKALAVISITSMLIFLGFFILLILEPNHRFIDLLFEAVSAACTVGLSRGVTSELHASSLFMLMLLMFAGRLGPLTLAYLIATPKKSRLSHPNAEIQVG</sequence>
<dbReference type="KEGG" id="asha:G8E00_08780"/>
<evidence type="ECO:0000256" key="2">
    <source>
        <dbReference type="ARBA" id="ARBA00022448"/>
    </source>
</evidence>
<dbReference type="Proteomes" id="UP000502297">
    <property type="component" value="Chromosome"/>
</dbReference>
<feature type="transmembrane region" description="Helical" evidence="8">
    <location>
        <begin position="21"/>
        <end position="39"/>
    </location>
</feature>
<feature type="transmembrane region" description="Helical" evidence="8">
    <location>
        <begin position="355"/>
        <end position="376"/>
    </location>
</feature>
<dbReference type="PANTHER" id="PTHR32024:SF1">
    <property type="entry name" value="KTR SYSTEM POTASSIUM UPTAKE PROTEIN B"/>
    <property type="match status" value="1"/>
</dbReference>
<evidence type="ECO:0000256" key="3">
    <source>
        <dbReference type="ARBA" id="ARBA00022475"/>
    </source>
</evidence>
<evidence type="ECO:0000256" key="6">
    <source>
        <dbReference type="ARBA" id="ARBA00023065"/>
    </source>
</evidence>
<organism evidence="9 10">
    <name type="scientific">Acinetobacter shaoyimingii</name>
    <dbReference type="NCBI Taxonomy" id="2715164"/>
    <lineage>
        <taxon>Bacteria</taxon>
        <taxon>Pseudomonadati</taxon>
        <taxon>Pseudomonadota</taxon>
        <taxon>Gammaproteobacteria</taxon>
        <taxon>Moraxellales</taxon>
        <taxon>Moraxellaceae</taxon>
        <taxon>Acinetobacter</taxon>
    </lineage>
</organism>
<feature type="transmembrane region" description="Helical" evidence="8">
    <location>
        <begin position="51"/>
        <end position="70"/>
    </location>
</feature>
<evidence type="ECO:0000313" key="9">
    <source>
        <dbReference type="EMBL" id="QIO07479.1"/>
    </source>
</evidence>
<evidence type="ECO:0000256" key="5">
    <source>
        <dbReference type="ARBA" id="ARBA00022989"/>
    </source>
</evidence>
<dbReference type="PANTHER" id="PTHR32024">
    <property type="entry name" value="TRK SYSTEM POTASSIUM UPTAKE PROTEIN TRKG-RELATED"/>
    <property type="match status" value="1"/>
</dbReference>
<name>A0A6G8RZW0_9GAMM</name>
<dbReference type="InterPro" id="IPR003445">
    <property type="entry name" value="Cat_transpt"/>
</dbReference>
<keyword evidence="5 8" id="KW-1133">Transmembrane helix</keyword>
<protein>
    <submittedName>
        <fullName evidence="9">Potassium transporter TrkH</fullName>
    </submittedName>
</protein>
<gene>
    <name evidence="9" type="ORF">G8E00_08780</name>
</gene>
<feature type="transmembrane region" description="Helical" evidence="8">
    <location>
        <begin position="303"/>
        <end position="334"/>
    </location>
</feature>
<dbReference type="GO" id="GO:0030001">
    <property type="term" value="P:metal ion transport"/>
    <property type="evidence" value="ECO:0007669"/>
    <property type="project" value="UniProtKB-ARBA"/>
</dbReference>